<gene>
    <name evidence="1" type="ORF">Sjap_009566</name>
</gene>
<sequence>MKCRIQGRRLKSVGEPKKANKSLSLCDCLTMHLRTSAAALVSRALLEDHSLVWTVGTYSHPLISAADR</sequence>
<reference evidence="1 2" key="1">
    <citation type="submission" date="2024-01" db="EMBL/GenBank/DDBJ databases">
        <title>Genome assemblies of Stephania.</title>
        <authorList>
            <person name="Yang L."/>
        </authorList>
    </citation>
    <scope>NUCLEOTIDE SEQUENCE [LARGE SCALE GENOMIC DNA]</scope>
    <source>
        <strain evidence="1">QJT</strain>
        <tissue evidence="1">Leaf</tissue>
    </source>
</reference>
<name>A0AAP0JRP9_9MAGN</name>
<evidence type="ECO:0000313" key="2">
    <source>
        <dbReference type="Proteomes" id="UP001417504"/>
    </source>
</evidence>
<dbReference type="AlphaFoldDB" id="A0AAP0JRP9"/>
<protein>
    <submittedName>
        <fullName evidence="1">Uncharacterized protein</fullName>
    </submittedName>
</protein>
<proteinExistence type="predicted"/>
<dbReference type="Proteomes" id="UP001417504">
    <property type="component" value="Unassembled WGS sequence"/>
</dbReference>
<dbReference type="EMBL" id="JBBNAE010000003">
    <property type="protein sequence ID" value="KAK9138972.1"/>
    <property type="molecule type" value="Genomic_DNA"/>
</dbReference>
<keyword evidence="2" id="KW-1185">Reference proteome</keyword>
<organism evidence="1 2">
    <name type="scientific">Stephania japonica</name>
    <dbReference type="NCBI Taxonomy" id="461633"/>
    <lineage>
        <taxon>Eukaryota</taxon>
        <taxon>Viridiplantae</taxon>
        <taxon>Streptophyta</taxon>
        <taxon>Embryophyta</taxon>
        <taxon>Tracheophyta</taxon>
        <taxon>Spermatophyta</taxon>
        <taxon>Magnoliopsida</taxon>
        <taxon>Ranunculales</taxon>
        <taxon>Menispermaceae</taxon>
        <taxon>Menispermoideae</taxon>
        <taxon>Cissampelideae</taxon>
        <taxon>Stephania</taxon>
    </lineage>
</organism>
<evidence type="ECO:0000313" key="1">
    <source>
        <dbReference type="EMBL" id="KAK9138972.1"/>
    </source>
</evidence>
<comment type="caution">
    <text evidence="1">The sequence shown here is derived from an EMBL/GenBank/DDBJ whole genome shotgun (WGS) entry which is preliminary data.</text>
</comment>
<accession>A0AAP0JRP9</accession>